<name>A0ABT6VII4_9GAMM</name>
<dbReference type="Pfam" id="PF02667">
    <property type="entry name" value="SCFA_trans"/>
    <property type="match status" value="2"/>
</dbReference>
<feature type="transmembrane region" description="Helical" evidence="1">
    <location>
        <begin position="54"/>
        <end position="75"/>
    </location>
</feature>
<dbReference type="PANTHER" id="PTHR41983">
    <property type="entry name" value="SHORT-CHAIN FATTY ACID TRANSPORTER-RELATED"/>
    <property type="match status" value="1"/>
</dbReference>
<feature type="transmembrane region" description="Helical" evidence="1">
    <location>
        <begin position="320"/>
        <end position="337"/>
    </location>
</feature>
<feature type="transmembrane region" description="Helical" evidence="1">
    <location>
        <begin position="95"/>
        <end position="122"/>
    </location>
</feature>
<reference evidence="2 3" key="1">
    <citation type="submission" date="2023-04" db="EMBL/GenBank/DDBJ databases">
        <title>Halomonas strains isolated from rhizosphere soil.</title>
        <authorList>
            <person name="Xu L."/>
            <person name="Sun J.-Q."/>
        </authorList>
    </citation>
    <scope>NUCLEOTIDE SEQUENCE [LARGE SCALE GENOMIC DNA]</scope>
    <source>
        <strain evidence="2 3">LN1S58</strain>
    </source>
</reference>
<feature type="transmembrane region" description="Helical" evidence="1">
    <location>
        <begin position="296"/>
        <end position="314"/>
    </location>
</feature>
<dbReference type="PANTHER" id="PTHR41983:SF2">
    <property type="entry name" value="SHORT-CHAIN FATTY ACID TRANSPORTER-RELATED"/>
    <property type="match status" value="1"/>
</dbReference>
<evidence type="ECO:0000313" key="2">
    <source>
        <dbReference type="EMBL" id="MDI5933794.1"/>
    </source>
</evidence>
<organism evidence="2 3">
    <name type="scientific">Halomonas kalidii</name>
    <dbReference type="NCBI Taxonomy" id="3043293"/>
    <lineage>
        <taxon>Bacteria</taxon>
        <taxon>Pseudomonadati</taxon>
        <taxon>Pseudomonadota</taxon>
        <taxon>Gammaproteobacteria</taxon>
        <taxon>Oceanospirillales</taxon>
        <taxon>Halomonadaceae</taxon>
        <taxon>Halomonas</taxon>
    </lineage>
</organism>
<keyword evidence="1" id="KW-1133">Transmembrane helix</keyword>
<evidence type="ECO:0000256" key="1">
    <source>
        <dbReference type="SAM" id="Phobius"/>
    </source>
</evidence>
<keyword evidence="1" id="KW-0472">Membrane</keyword>
<feature type="transmembrane region" description="Helical" evidence="1">
    <location>
        <begin position="469"/>
        <end position="491"/>
    </location>
</feature>
<dbReference type="EMBL" id="JASCQO010000035">
    <property type="protein sequence ID" value="MDI5933794.1"/>
    <property type="molecule type" value="Genomic_DNA"/>
</dbReference>
<sequence length="496" mass="53633">MLQVLGAFCVRLSQKYIPNPLIFAIILSMIVYILGITMTDTGPFKMVEYWYDGFWNLLTFGMQMVALLLFGYVLATSPPIRRIVAWAARFPRNGGQAILLICTLAMVFAYLNWGLGLIVGAIAAREVCKQAKQRGVKVHYPLAAAAGFAGLMIFAGGFSASAPLVMNTEGHFLFERYGLVPISETILAPYNFIIVLTWMLIIPFVYRAMHPPMDEIEEIVISDDEAGKSAAAAAATTASERSAGTVTAYHREAQSAEGDGLGFAVIGMNEGATATAVPSNKLNDFNVAEKLENAPFLTWIVAAAGISYLLYHFATKGFDLNLNIVNFTLLIAGMLAYKTPIAYVQAVDEGVRSCGQLVLQFPFYAGILGMMASSGLVTLFAGWLISISNAYTFPAAAMISAAIVNLFVPSAGGQWAIQGPMLLEASEALGVDFGLTVMAFTYGDQLTNGIQPFWMLPLLGVTMLKAREILGYTSVVMLVAFFIFSLGLTFLPPFFL</sequence>
<feature type="transmembrane region" description="Helical" evidence="1">
    <location>
        <begin position="20"/>
        <end position="42"/>
    </location>
</feature>
<feature type="transmembrane region" description="Helical" evidence="1">
    <location>
        <begin position="142"/>
        <end position="166"/>
    </location>
</feature>
<proteinExistence type="predicted"/>
<dbReference type="RefSeq" id="WP_282721295.1">
    <property type="nucleotide sequence ID" value="NZ_JASCQO010000035.1"/>
</dbReference>
<evidence type="ECO:0000313" key="3">
    <source>
        <dbReference type="Proteomes" id="UP001244242"/>
    </source>
</evidence>
<keyword evidence="1" id="KW-0812">Transmembrane</keyword>
<protein>
    <submittedName>
        <fullName evidence="2">TIGR00366 family protein</fullName>
    </submittedName>
</protein>
<feature type="transmembrane region" description="Helical" evidence="1">
    <location>
        <begin position="357"/>
        <end position="385"/>
    </location>
</feature>
<feature type="transmembrane region" description="Helical" evidence="1">
    <location>
        <begin position="186"/>
        <end position="206"/>
    </location>
</feature>
<keyword evidence="3" id="KW-1185">Reference proteome</keyword>
<dbReference type="InterPro" id="IPR006160">
    <property type="entry name" value="SCFA_transpt_AtoE"/>
</dbReference>
<comment type="caution">
    <text evidence="2">The sequence shown here is derived from an EMBL/GenBank/DDBJ whole genome shotgun (WGS) entry which is preliminary data.</text>
</comment>
<gene>
    <name evidence="2" type="ORF">QLQ84_08305</name>
</gene>
<dbReference type="Proteomes" id="UP001244242">
    <property type="component" value="Unassembled WGS sequence"/>
</dbReference>
<accession>A0ABT6VII4</accession>